<evidence type="ECO:0000313" key="2">
    <source>
        <dbReference type="Proteomes" id="UP000186804"/>
    </source>
</evidence>
<name>A0A1J4MR88_9CRYT</name>
<dbReference type="Pfam" id="PF00400">
    <property type="entry name" value="WD40"/>
    <property type="match status" value="1"/>
</dbReference>
<proteinExistence type="predicted"/>
<dbReference type="Gene3D" id="2.130.10.10">
    <property type="entry name" value="YVTN repeat-like/Quinoprotein amine dehydrogenase"/>
    <property type="match status" value="2"/>
</dbReference>
<protein>
    <recommendedName>
        <fullName evidence="3">WD domain-containing protein</fullName>
    </recommendedName>
</protein>
<accession>A0A1J4MR88</accession>
<dbReference type="InterPro" id="IPR015943">
    <property type="entry name" value="WD40/YVTN_repeat-like_dom_sf"/>
</dbReference>
<dbReference type="AlphaFoldDB" id="A0A1J4MR88"/>
<dbReference type="SUPFAM" id="SSF50978">
    <property type="entry name" value="WD40 repeat-like"/>
    <property type="match status" value="1"/>
</dbReference>
<dbReference type="GeneID" id="92366999"/>
<evidence type="ECO:0000313" key="1">
    <source>
        <dbReference type="EMBL" id="OII76694.1"/>
    </source>
</evidence>
<evidence type="ECO:0008006" key="3">
    <source>
        <dbReference type="Google" id="ProtNLM"/>
    </source>
</evidence>
<comment type="caution">
    <text evidence="1">The sequence shown here is derived from an EMBL/GenBank/DDBJ whole genome shotgun (WGS) entry which is preliminary data.</text>
</comment>
<dbReference type="RefSeq" id="XP_067068540.1">
    <property type="nucleotide sequence ID" value="XM_067213043.1"/>
</dbReference>
<dbReference type="Proteomes" id="UP000186804">
    <property type="component" value="Unassembled WGS sequence"/>
</dbReference>
<organism evidence="1 2">
    <name type="scientific">Cryptosporidium andersoni</name>
    <dbReference type="NCBI Taxonomy" id="117008"/>
    <lineage>
        <taxon>Eukaryota</taxon>
        <taxon>Sar</taxon>
        <taxon>Alveolata</taxon>
        <taxon>Apicomplexa</taxon>
        <taxon>Conoidasida</taxon>
        <taxon>Coccidia</taxon>
        <taxon>Eucoccidiorida</taxon>
        <taxon>Eimeriorina</taxon>
        <taxon>Cryptosporidiidae</taxon>
        <taxon>Cryptosporidium</taxon>
    </lineage>
</organism>
<dbReference type="InterPro" id="IPR036322">
    <property type="entry name" value="WD40_repeat_dom_sf"/>
</dbReference>
<dbReference type="SMART" id="SM00320">
    <property type="entry name" value="WD40"/>
    <property type="match status" value="1"/>
</dbReference>
<sequence>MIFNTYEELCEAPLASVTTIHDYVFASFIGDDSKIKVYKIDISETNKTILKHICYLESKHGGLTRLVSSPNKMNILGVTCYGWIYGWNINDIKEINHSNNSINILPKPRLCCTIGHPGESICIDFLNNNIFIVAGINPGSSIIFVSVETGKVLARNISQTDETSSLAWPVYYSIEEKDRKHLKQELAIYSFTTIAVELSLSGGCWIALGDSNGFIVIFYIASSVINRIEERIYSEDFKNEILLSNNDILWVSHQICELCTEIRSLCWRPRTQSQQSLCLVCGTTDSLIRYCFIESDRKILSIKRVNLVKTTDGTFSNGEIRSLAFSQLENDKSQTLIAACNMFSSSKKHPLFISSDKISRRNQSFCSFKVYTQYYQGNNSSGITPIYSIGTHQDLITCICASSCGKYILSVSIDKVIRLYSR</sequence>
<gene>
    <name evidence="1" type="ORF">cand_028150</name>
</gene>
<dbReference type="OrthoDB" id="339404at2759"/>
<keyword evidence="2" id="KW-1185">Reference proteome</keyword>
<dbReference type="EMBL" id="LRBS01000053">
    <property type="protein sequence ID" value="OII76694.1"/>
    <property type="molecule type" value="Genomic_DNA"/>
</dbReference>
<reference evidence="1 2" key="1">
    <citation type="submission" date="2016-10" db="EMBL/GenBank/DDBJ databases">
        <title>Reductive evolution of mitochondrial metabolism and differential evolution of invasion-related proteins in Cryptosporidium.</title>
        <authorList>
            <person name="Liu S."/>
            <person name="Roellig D.M."/>
            <person name="Guo Y."/>
            <person name="Li N."/>
            <person name="Frace M.A."/>
            <person name="Tang K."/>
            <person name="Zhang L."/>
            <person name="Feng Y."/>
            <person name="Xiao L."/>
        </authorList>
    </citation>
    <scope>NUCLEOTIDE SEQUENCE [LARGE SCALE GENOMIC DNA]</scope>
    <source>
        <strain evidence="1">30847</strain>
    </source>
</reference>
<dbReference type="InterPro" id="IPR001680">
    <property type="entry name" value="WD40_rpt"/>
</dbReference>
<dbReference type="VEuPathDB" id="CryptoDB:cand_028150"/>